<accession>A0A8J3QFP3</accession>
<evidence type="ECO:0000313" key="2">
    <source>
        <dbReference type="Proteomes" id="UP000612899"/>
    </source>
</evidence>
<proteinExistence type="predicted"/>
<keyword evidence="2" id="KW-1185">Reference proteome</keyword>
<organism evidence="1 2">
    <name type="scientific">Rhizocola hellebori</name>
    <dbReference type="NCBI Taxonomy" id="1392758"/>
    <lineage>
        <taxon>Bacteria</taxon>
        <taxon>Bacillati</taxon>
        <taxon>Actinomycetota</taxon>
        <taxon>Actinomycetes</taxon>
        <taxon>Micromonosporales</taxon>
        <taxon>Micromonosporaceae</taxon>
        <taxon>Rhizocola</taxon>
    </lineage>
</organism>
<name>A0A8J3QFP3_9ACTN</name>
<dbReference type="Proteomes" id="UP000612899">
    <property type="component" value="Unassembled WGS sequence"/>
</dbReference>
<dbReference type="AlphaFoldDB" id="A0A8J3QFP3"/>
<reference evidence="1" key="1">
    <citation type="submission" date="2021-01" db="EMBL/GenBank/DDBJ databases">
        <title>Whole genome shotgun sequence of Rhizocola hellebori NBRC 109834.</title>
        <authorList>
            <person name="Komaki H."/>
            <person name="Tamura T."/>
        </authorList>
    </citation>
    <scope>NUCLEOTIDE SEQUENCE</scope>
    <source>
        <strain evidence="1">NBRC 109834</strain>
    </source>
</reference>
<dbReference type="EMBL" id="BONY01000054">
    <property type="protein sequence ID" value="GIH08752.1"/>
    <property type="molecule type" value="Genomic_DNA"/>
</dbReference>
<gene>
    <name evidence="1" type="ORF">Rhe02_68190</name>
</gene>
<sequence length="88" mass="9610">MSAAMDIAVTISVLNRPWPDSLHALLRNSTEMAMMLPIPTHPAIQALAVDPSGDTSQPMPVTKVSAATIAHARSQRLAGRLRRERRWA</sequence>
<comment type="caution">
    <text evidence="1">The sequence shown here is derived from an EMBL/GenBank/DDBJ whole genome shotgun (WGS) entry which is preliminary data.</text>
</comment>
<evidence type="ECO:0000313" key="1">
    <source>
        <dbReference type="EMBL" id="GIH08752.1"/>
    </source>
</evidence>
<protein>
    <submittedName>
        <fullName evidence="1">Uncharacterized protein</fullName>
    </submittedName>
</protein>